<proteinExistence type="predicted"/>
<protein>
    <recommendedName>
        <fullName evidence="4">Lipoprotein</fullName>
    </recommendedName>
</protein>
<dbReference type="Proteomes" id="UP000557717">
    <property type="component" value="Unassembled WGS sequence"/>
</dbReference>
<comment type="caution">
    <text evidence="2">The sequence shown here is derived from an EMBL/GenBank/DDBJ whole genome shotgun (WGS) entry which is preliminary data.</text>
</comment>
<accession>A0A840UVS1</accession>
<evidence type="ECO:0000313" key="3">
    <source>
        <dbReference type="Proteomes" id="UP000557717"/>
    </source>
</evidence>
<feature type="chain" id="PRO_5032996911" description="Lipoprotein" evidence="1">
    <location>
        <begin position="21"/>
        <end position="163"/>
    </location>
</feature>
<keyword evidence="3" id="KW-1185">Reference proteome</keyword>
<name>A0A840UVS1_9BACT</name>
<dbReference type="AlphaFoldDB" id="A0A840UVS1"/>
<sequence length="163" mass="18484">MKSHYLHFLLISLISSQLLACAFTPSELHYNAPKDIVQFGVFQKDAFIPDEKPLSQNISHDLREIALSLPIWDGGWINSEQWIYKNSSSGIDSQEWAIPADGAQISYNLRRLHSSEDGAIRVELRRPSSKLFTPSGGRYLPWTAIIRRTSNGWIIESNSKTII</sequence>
<evidence type="ECO:0000256" key="1">
    <source>
        <dbReference type="SAM" id="SignalP"/>
    </source>
</evidence>
<dbReference type="EMBL" id="JACHFD010000001">
    <property type="protein sequence ID" value="MBB5349882.1"/>
    <property type="molecule type" value="Genomic_DNA"/>
</dbReference>
<reference evidence="2 3" key="1">
    <citation type="submission" date="2020-08" db="EMBL/GenBank/DDBJ databases">
        <title>Genomic Encyclopedia of Type Strains, Phase IV (KMG-IV): sequencing the most valuable type-strain genomes for metagenomic binning, comparative biology and taxonomic classification.</title>
        <authorList>
            <person name="Goeker M."/>
        </authorList>
    </citation>
    <scope>NUCLEOTIDE SEQUENCE [LARGE SCALE GENOMIC DNA]</scope>
    <source>
        <strain evidence="2 3">YC6886</strain>
    </source>
</reference>
<evidence type="ECO:0008006" key="4">
    <source>
        <dbReference type="Google" id="ProtNLM"/>
    </source>
</evidence>
<keyword evidence="1" id="KW-0732">Signal</keyword>
<gene>
    <name evidence="2" type="ORF">HNR46_000103</name>
</gene>
<evidence type="ECO:0000313" key="2">
    <source>
        <dbReference type="EMBL" id="MBB5349882.1"/>
    </source>
</evidence>
<feature type="signal peptide" evidence="1">
    <location>
        <begin position="1"/>
        <end position="20"/>
    </location>
</feature>
<dbReference type="RefSeq" id="WP_184014763.1">
    <property type="nucleotide sequence ID" value="NZ_JACHFD010000001.1"/>
</dbReference>
<organism evidence="2 3">
    <name type="scientific">Haloferula luteola</name>
    <dbReference type="NCBI Taxonomy" id="595692"/>
    <lineage>
        <taxon>Bacteria</taxon>
        <taxon>Pseudomonadati</taxon>
        <taxon>Verrucomicrobiota</taxon>
        <taxon>Verrucomicrobiia</taxon>
        <taxon>Verrucomicrobiales</taxon>
        <taxon>Verrucomicrobiaceae</taxon>
        <taxon>Haloferula</taxon>
    </lineage>
</organism>